<name>A0A6J7JBW8_9ZZZZ</name>
<evidence type="ECO:0000313" key="1">
    <source>
        <dbReference type="EMBL" id="CAB4940666.1"/>
    </source>
</evidence>
<reference evidence="1" key="1">
    <citation type="submission" date="2020-05" db="EMBL/GenBank/DDBJ databases">
        <authorList>
            <person name="Chiriac C."/>
            <person name="Salcher M."/>
            <person name="Ghai R."/>
            <person name="Kavagutti S V."/>
        </authorList>
    </citation>
    <scope>NUCLEOTIDE SEQUENCE</scope>
</reference>
<organism evidence="1">
    <name type="scientific">freshwater metagenome</name>
    <dbReference type="NCBI Taxonomy" id="449393"/>
    <lineage>
        <taxon>unclassified sequences</taxon>
        <taxon>metagenomes</taxon>
        <taxon>ecological metagenomes</taxon>
    </lineage>
</organism>
<proteinExistence type="predicted"/>
<dbReference type="AlphaFoldDB" id="A0A6J7JBW8"/>
<sequence length="323" mass="35847">MFVLQDVRPVEHGRHRDAQRARELDDLVDGVLPHPCGHDPGPFGPPCATTERGEVRVVEQIGPLDHQEEALEHLSGVRVEADKPVLGLLDRRRLEAARRRGARGPACEVGRQIGERRTGDRHDLVHREIDELTDAGATGAEQRGERGRCPIRPREVVGDAAPGIHRRLRRTTAIEDRTALSLHGELVGDAPGVRSLEAERRYAQNDEMGVPRAQLRPIDVRSLVDAHEVRGGHERLDVRVVECAAERALPPVQILEQRRIRPTELGAHCRDATRRITAVGFDLDDLGSDVDEQLRRVGAGDVGGEVDHAQVREHVHGNPLQRE</sequence>
<gene>
    <name evidence="1" type="ORF">UFOPK3543_03232</name>
</gene>
<protein>
    <submittedName>
        <fullName evidence="1">Unannotated protein</fullName>
    </submittedName>
</protein>
<accession>A0A6J7JBW8</accession>
<dbReference type="EMBL" id="CAFBMH010000229">
    <property type="protein sequence ID" value="CAB4940666.1"/>
    <property type="molecule type" value="Genomic_DNA"/>
</dbReference>